<evidence type="ECO:0000256" key="5">
    <source>
        <dbReference type="HAMAP-Rule" id="MF_00057"/>
    </source>
</evidence>
<evidence type="ECO:0000256" key="3">
    <source>
        <dbReference type="ARBA" id="ARBA00022695"/>
    </source>
</evidence>
<protein>
    <recommendedName>
        <fullName evidence="5">3-deoxy-manno-octulosonate cytidylyltransferase</fullName>
        <ecNumber evidence="5">2.7.7.38</ecNumber>
    </recommendedName>
    <alternativeName>
        <fullName evidence="5">CMP-2-keto-3-deoxyoctulosonic acid synthase</fullName>
        <shortName evidence="5">CKS</shortName>
        <shortName evidence="5">CMP-KDO synthase</shortName>
    </alternativeName>
</protein>
<gene>
    <name evidence="5" type="primary">kdsB</name>
    <name evidence="6" type="ORF">SAMN02745206_02133</name>
</gene>
<dbReference type="STRING" id="1121391.SAMN02745206_02133"/>
<dbReference type="GO" id="GO:0008690">
    <property type="term" value="F:3-deoxy-manno-octulosonate cytidylyltransferase activity"/>
    <property type="evidence" value="ECO:0007669"/>
    <property type="project" value="UniProtKB-UniRule"/>
</dbReference>
<keyword evidence="3 5" id="KW-0548">Nucleotidyltransferase</keyword>
<dbReference type="GO" id="GO:0009103">
    <property type="term" value="P:lipopolysaccharide biosynthetic process"/>
    <property type="evidence" value="ECO:0007669"/>
    <property type="project" value="UniProtKB-UniRule"/>
</dbReference>
<proteinExistence type="inferred from homology"/>
<dbReference type="Proteomes" id="UP000184076">
    <property type="component" value="Unassembled WGS sequence"/>
</dbReference>
<dbReference type="PANTHER" id="PTHR42866">
    <property type="entry name" value="3-DEOXY-MANNO-OCTULOSONATE CYTIDYLYLTRANSFERASE"/>
    <property type="match status" value="1"/>
</dbReference>
<name>A0A1M5C7H9_9BACT</name>
<accession>A0A1M5C7H9</accession>
<comment type="subcellular location">
    <subcellularLocation>
        <location evidence="5">Cytoplasm</location>
    </subcellularLocation>
    <subcellularLocation>
        <location evidence="1">Membrane</location>
    </subcellularLocation>
</comment>
<evidence type="ECO:0000256" key="2">
    <source>
        <dbReference type="ARBA" id="ARBA00022679"/>
    </source>
</evidence>
<dbReference type="GO" id="GO:0016020">
    <property type="term" value="C:membrane"/>
    <property type="evidence" value="ECO:0007669"/>
    <property type="project" value="UniProtKB-SubCell"/>
</dbReference>
<dbReference type="RefSeq" id="WP_073039138.1">
    <property type="nucleotide sequence ID" value="NZ_FQVB01000019.1"/>
</dbReference>
<dbReference type="InterPro" id="IPR003329">
    <property type="entry name" value="Cytidylyl_trans"/>
</dbReference>
<comment type="function">
    <text evidence="5">Activates KDO (a required 8-carbon sugar) for incorporation into bacterial lipopolysaccharide in Gram-negative bacteria.</text>
</comment>
<dbReference type="GO" id="GO:0033468">
    <property type="term" value="P:CMP-keto-3-deoxy-D-manno-octulosonic acid biosynthetic process"/>
    <property type="evidence" value="ECO:0007669"/>
    <property type="project" value="UniProtKB-UniRule"/>
</dbReference>
<evidence type="ECO:0000256" key="4">
    <source>
        <dbReference type="ARBA" id="ARBA00022985"/>
    </source>
</evidence>
<comment type="pathway">
    <text evidence="5">Nucleotide-sugar biosynthesis; CMP-3-deoxy-D-manno-octulosonate biosynthesis; CMP-3-deoxy-D-manno-octulosonate from 3-deoxy-D-manno-octulosonate and CTP: step 1/1.</text>
</comment>
<keyword evidence="7" id="KW-1185">Reference proteome</keyword>
<reference evidence="7" key="1">
    <citation type="submission" date="2016-11" db="EMBL/GenBank/DDBJ databases">
        <authorList>
            <person name="Varghese N."/>
            <person name="Submissions S."/>
        </authorList>
    </citation>
    <scope>NUCLEOTIDE SEQUENCE [LARGE SCALE GENOMIC DNA]</scope>
    <source>
        <strain evidence="7">DSM 9756</strain>
    </source>
</reference>
<dbReference type="CDD" id="cd02517">
    <property type="entry name" value="CMP-KDO-Synthetase"/>
    <property type="match status" value="1"/>
</dbReference>
<keyword evidence="2 5" id="KW-0808">Transferase</keyword>
<comment type="similarity">
    <text evidence="5">Belongs to the KdsB family.</text>
</comment>
<dbReference type="Gene3D" id="3.90.550.10">
    <property type="entry name" value="Spore Coat Polysaccharide Biosynthesis Protein SpsA, Chain A"/>
    <property type="match status" value="1"/>
</dbReference>
<dbReference type="GO" id="GO:0005829">
    <property type="term" value="C:cytosol"/>
    <property type="evidence" value="ECO:0007669"/>
    <property type="project" value="TreeGrafter"/>
</dbReference>
<comment type="catalytic activity">
    <reaction evidence="5">
        <text>3-deoxy-alpha-D-manno-oct-2-ulosonate + CTP = CMP-3-deoxy-beta-D-manno-octulosonate + diphosphate</text>
        <dbReference type="Rhea" id="RHEA:23448"/>
        <dbReference type="ChEBI" id="CHEBI:33019"/>
        <dbReference type="ChEBI" id="CHEBI:37563"/>
        <dbReference type="ChEBI" id="CHEBI:85986"/>
        <dbReference type="ChEBI" id="CHEBI:85987"/>
        <dbReference type="EC" id="2.7.7.38"/>
    </reaction>
</comment>
<keyword evidence="4 5" id="KW-0448">Lipopolysaccharide biosynthesis</keyword>
<dbReference type="HAMAP" id="MF_00057">
    <property type="entry name" value="KdsB"/>
    <property type="match status" value="1"/>
</dbReference>
<dbReference type="NCBIfam" id="NF003950">
    <property type="entry name" value="PRK05450.1-3"/>
    <property type="match status" value="1"/>
</dbReference>
<dbReference type="PANTHER" id="PTHR42866:SF2">
    <property type="entry name" value="3-DEOXY-MANNO-OCTULOSONATE CYTIDYLYLTRANSFERASE, MITOCHONDRIAL"/>
    <property type="match status" value="1"/>
</dbReference>
<dbReference type="Pfam" id="PF02348">
    <property type="entry name" value="CTP_transf_3"/>
    <property type="match status" value="1"/>
</dbReference>
<sequence>MAVVAIIPARYASTRFPGKPLALLLGKPMIQRVYERVRQCQDLDRVVVATDDERIREAVSSFGGEVVLTRADHPSGTDRLAEAADILGLQEDDLVVNIQGDEPDVTPEMIEALIAEASRPPAPPMATLAFPSNSADEYADPNVVKVVRNAHGNALYFSRAPIPHRRDEANEPTAFLKHLGMYAYRKEFLCRFTQLTPTALEQAEKLEQLRALEHGYTIRVGLSPRETVGVDTPEDLKRLEERLGA</sequence>
<dbReference type="InterPro" id="IPR004528">
    <property type="entry name" value="KdsB"/>
</dbReference>
<dbReference type="InterPro" id="IPR029044">
    <property type="entry name" value="Nucleotide-diphossugar_trans"/>
</dbReference>
<dbReference type="OrthoDB" id="9815559at2"/>
<dbReference type="NCBIfam" id="NF009905">
    <property type="entry name" value="PRK13368.1"/>
    <property type="match status" value="1"/>
</dbReference>
<evidence type="ECO:0000313" key="6">
    <source>
        <dbReference type="EMBL" id="SHF50734.1"/>
    </source>
</evidence>
<dbReference type="SUPFAM" id="SSF53448">
    <property type="entry name" value="Nucleotide-diphospho-sugar transferases"/>
    <property type="match status" value="1"/>
</dbReference>
<keyword evidence="5" id="KW-0963">Cytoplasm</keyword>
<dbReference type="NCBIfam" id="TIGR00466">
    <property type="entry name" value="kdsB"/>
    <property type="match status" value="1"/>
</dbReference>
<dbReference type="EC" id="2.7.7.38" evidence="5"/>
<evidence type="ECO:0000256" key="1">
    <source>
        <dbReference type="ARBA" id="ARBA00004370"/>
    </source>
</evidence>
<dbReference type="NCBIfam" id="NF003952">
    <property type="entry name" value="PRK05450.1-5"/>
    <property type="match status" value="1"/>
</dbReference>
<organism evidence="6 7">
    <name type="scientific">Desulfacinum infernum DSM 9756</name>
    <dbReference type="NCBI Taxonomy" id="1121391"/>
    <lineage>
        <taxon>Bacteria</taxon>
        <taxon>Pseudomonadati</taxon>
        <taxon>Thermodesulfobacteriota</taxon>
        <taxon>Syntrophobacteria</taxon>
        <taxon>Syntrophobacterales</taxon>
        <taxon>Syntrophobacteraceae</taxon>
        <taxon>Desulfacinum</taxon>
    </lineage>
</organism>
<evidence type="ECO:0000313" key="7">
    <source>
        <dbReference type="Proteomes" id="UP000184076"/>
    </source>
</evidence>
<dbReference type="AlphaFoldDB" id="A0A1M5C7H9"/>
<dbReference type="EMBL" id="FQVB01000019">
    <property type="protein sequence ID" value="SHF50734.1"/>
    <property type="molecule type" value="Genomic_DNA"/>
</dbReference>
<dbReference type="UniPathway" id="UPA00358">
    <property type="reaction ID" value="UER00476"/>
</dbReference>
<dbReference type="FunFam" id="3.90.550.10:FF:000011">
    <property type="entry name" value="3-deoxy-manno-octulosonate cytidylyltransferase"/>
    <property type="match status" value="1"/>
</dbReference>